<feature type="transmembrane region" description="Helical" evidence="1">
    <location>
        <begin position="27"/>
        <end position="44"/>
    </location>
</feature>
<dbReference type="Proteomes" id="UP000184241">
    <property type="component" value="Unassembled WGS sequence"/>
</dbReference>
<keyword evidence="1" id="KW-0472">Membrane</keyword>
<accession>A0A1M5SXD3</accession>
<organism evidence="2 3">
    <name type="scientific">Clostridium intestinale DSM 6191</name>
    <dbReference type="NCBI Taxonomy" id="1121320"/>
    <lineage>
        <taxon>Bacteria</taxon>
        <taxon>Bacillati</taxon>
        <taxon>Bacillota</taxon>
        <taxon>Clostridia</taxon>
        <taxon>Eubacteriales</taxon>
        <taxon>Clostridiaceae</taxon>
        <taxon>Clostridium</taxon>
    </lineage>
</organism>
<dbReference type="AlphaFoldDB" id="A0A1M5SXD3"/>
<gene>
    <name evidence="2" type="ORF">SAMN02745941_00045</name>
</gene>
<dbReference type="EMBL" id="FQXU01000003">
    <property type="protein sequence ID" value="SHH43115.1"/>
    <property type="molecule type" value="Genomic_DNA"/>
</dbReference>
<keyword evidence="1" id="KW-0812">Transmembrane</keyword>
<reference evidence="2 3" key="1">
    <citation type="submission" date="2016-11" db="EMBL/GenBank/DDBJ databases">
        <authorList>
            <person name="Jaros S."/>
            <person name="Januszkiewicz K."/>
            <person name="Wedrychowicz H."/>
        </authorList>
    </citation>
    <scope>NUCLEOTIDE SEQUENCE [LARGE SCALE GENOMIC DNA]</scope>
    <source>
        <strain evidence="2 3">DSM 6191</strain>
    </source>
</reference>
<name>A0A1M5SXD3_9CLOT</name>
<feature type="transmembrane region" description="Helical" evidence="1">
    <location>
        <begin position="56"/>
        <end position="76"/>
    </location>
</feature>
<evidence type="ECO:0000256" key="1">
    <source>
        <dbReference type="SAM" id="Phobius"/>
    </source>
</evidence>
<protein>
    <submittedName>
        <fullName evidence="2">Uncharacterized protein</fullName>
    </submittedName>
</protein>
<evidence type="ECO:0000313" key="3">
    <source>
        <dbReference type="Proteomes" id="UP000184241"/>
    </source>
</evidence>
<sequence length="79" mass="9070">MVYIILVALILFDLYGVYKHKKNKSNFIKLTLIPLILIILLFGANDLGYINYTTTVILFIPIALYYFIISGGIPFIKKK</sequence>
<proteinExistence type="predicted"/>
<dbReference type="RefSeq" id="WP_073015695.1">
    <property type="nucleotide sequence ID" value="NZ_FQXU01000003.1"/>
</dbReference>
<evidence type="ECO:0000313" key="2">
    <source>
        <dbReference type="EMBL" id="SHH43115.1"/>
    </source>
</evidence>
<keyword evidence="1" id="KW-1133">Transmembrane helix</keyword>